<proteinExistence type="inferred from homology"/>
<dbReference type="AlphaFoldDB" id="X6P7L6"/>
<evidence type="ECO:0000256" key="2">
    <source>
        <dbReference type="ARBA" id="ARBA00022664"/>
    </source>
</evidence>
<keyword evidence="2" id="KW-0507">mRNA processing</keyword>
<dbReference type="InterPro" id="IPR006973">
    <property type="entry name" value="Cwf_Cwc_15"/>
</dbReference>
<feature type="region of interest" description="Disordered" evidence="4">
    <location>
        <begin position="92"/>
        <end position="145"/>
    </location>
</feature>
<dbReference type="OMA" id="YRYARIS"/>
<keyword evidence="3" id="KW-0508">mRNA splicing</keyword>
<comment type="caution">
    <text evidence="5">The sequence shown here is derived from an EMBL/GenBank/DDBJ whole genome shotgun (WGS) entry which is preliminary data.</text>
</comment>
<evidence type="ECO:0000256" key="1">
    <source>
        <dbReference type="ARBA" id="ARBA00006644"/>
    </source>
</evidence>
<dbReference type="GO" id="GO:0003723">
    <property type="term" value="F:RNA binding"/>
    <property type="evidence" value="ECO:0007669"/>
    <property type="project" value="TreeGrafter"/>
</dbReference>
<dbReference type="EMBL" id="ASPP01002495">
    <property type="protein sequence ID" value="ETO34510.1"/>
    <property type="molecule type" value="Genomic_DNA"/>
</dbReference>
<sequence length="223" mass="25813">MAPRRQVSSRDLPGQLAMKLRQPGQNTAQELAQRNLKAELEAKEVAYENQRNMDRAKQGLLPEPDFKHKAITHNEKHHNDTMLAIAYNHPEGLAEFDDSDDPIEDADNENTSAQDNDSNNNSDIKEKRVAKEREEEMERKRQEMVQDEAIKTGNPLMSEQWNGINLGNASRPNDNDGSFNVKKSWTEDTVFRNQAPNKPTQHRFINDTIRSDFHKKFMQRYIK</sequence>
<dbReference type="Proteomes" id="UP000023152">
    <property type="component" value="Unassembled WGS sequence"/>
</dbReference>
<feature type="compositionally biased region" description="Basic and acidic residues" evidence="4">
    <location>
        <begin position="123"/>
        <end position="145"/>
    </location>
</feature>
<dbReference type="GO" id="GO:0045292">
    <property type="term" value="P:mRNA cis splicing, via spliceosome"/>
    <property type="evidence" value="ECO:0007669"/>
    <property type="project" value="TreeGrafter"/>
</dbReference>
<evidence type="ECO:0000313" key="6">
    <source>
        <dbReference type="Proteomes" id="UP000023152"/>
    </source>
</evidence>
<dbReference type="PANTHER" id="PTHR12718">
    <property type="entry name" value="CELL CYCLE CONTROL PROTEIN CWF15"/>
    <property type="match status" value="1"/>
</dbReference>
<dbReference type="Pfam" id="PF04889">
    <property type="entry name" value="Cwf_Cwc_15"/>
    <property type="match status" value="1"/>
</dbReference>
<dbReference type="OrthoDB" id="30179at2759"/>
<evidence type="ECO:0000256" key="3">
    <source>
        <dbReference type="ARBA" id="ARBA00023187"/>
    </source>
</evidence>
<comment type="similarity">
    <text evidence="1">Belongs to the CWC15 family.</text>
</comment>
<dbReference type="PANTHER" id="PTHR12718:SF2">
    <property type="entry name" value="SPLICEOSOME-ASSOCIATED PROTEIN CWC15 HOMOLOG"/>
    <property type="match status" value="1"/>
</dbReference>
<gene>
    <name evidence="5" type="ORF">RFI_02583</name>
</gene>
<reference evidence="5 6" key="1">
    <citation type="journal article" date="2013" name="Curr. Biol.">
        <title>The Genome of the Foraminiferan Reticulomyxa filosa.</title>
        <authorList>
            <person name="Glockner G."/>
            <person name="Hulsmann N."/>
            <person name="Schleicher M."/>
            <person name="Noegel A.A."/>
            <person name="Eichinger L."/>
            <person name="Gallinger C."/>
            <person name="Pawlowski J."/>
            <person name="Sierra R."/>
            <person name="Euteneuer U."/>
            <person name="Pillet L."/>
            <person name="Moustafa A."/>
            <person name="Platzer M."/>
            <person name="Groth M."/>
            <person name="Szafranski K."/>
            <person name="Schliwa M."/>
        </authorList>
    </citation>
    <scope>NUCLEOTIDE SEQUENCE [LARGE SCALE GENOMIC DNA]</scope>
</reference>
<organism evidence="5 6">
    <name type="scientific">Reticulomyxa filosa</name>
    <dbReference type="NCBI Taxonomy" id="46433"/>
    <lineage>
        <taxon>Eukaryota</taxon>
        <taxon>Sar</taxon>
        <taxon>Rhizaria</taxon>
        <taxon>Retaria</taxon>
        <taxon>Foraminifera</taxon>
        <taxon>Monothalamids</taxon>
        <taxon>Reticulomyxidae</taxon>
        <taxon>Reticulomyxa</taxon>
    </lineage>
</organism>
<protein>
    <recommendedName>
        <fullName evidence="7">Pre-mRNA-splicing factor CWC15</fullName>
    </recommendedName>
</protein>
<accession>X6P7L6</accession>
<evidence type="ECO:0000256" key="4">
    <source>
        <dbReference type="SAM" id="MobiDB-lite"/>
    </source>
</evidence>
<feature type="compositionally biased region" description="Acidic residues" evidence="4">
    <location>
        <begin position="94"/>
        <end position="108"/>
    </location>
</feature>
<keyword evidence="6" id="KW-1185">Reference proteome</keyword>
<evidence type="ECO:0000313" key="5">
    <source>
        <dbReference type="EMBL" id="ETO34510.1"/>
    </source>
</evidence>
<evidence type="ECO:0008006" key="7">
    <source>
        <dbReference type="Google" id="ProtNLM"/>
    </source>
</evidence>
<name>X6P7L6_RETFI</name>
<dbReference type="GO" id="GO:0071013">
    <property type="term" value="C:catalytic step 2 spliceosome"/>
    <property type="evidence" value="ECO:0007669"/>
    <property type="project" value="TreeGrafter"/>
</dbReference>